<evidence type="ECO:0000313" key="2">
    <source>
        <dbReference type="Proteomes" id="UP000192582"/>
    </source>
</evidence>
<dbReference type="AlphaFoldDB" id="A0A1W1UWB3"/>
<name>A0A1W1UWB3_9DEIO</name>
<accession>A0A1W1UWB3</accession>
<organism evidence="1 2">
    <name type="scientific">Deinococcus hopiensis KR-140</name>
    <dbReference type="NCBI Taxonomy" id="695939"/>
    <lineage>
        <taxon>Bacteria</taxon>
        <taxon>Thermotogati</taxon>
        <taxon>Deinococcota</taxon>
        <taxon>Deinococci</taxon>
        <taxon>Deinococcales</taxon>
        <taxon>Deinococcaceae</taxon>
        <taxon>Deinococcus</taxon>
    </lineage>
</organism>
<sequence>MKSTNPESNLVFYYFDVRYYFVCFQEEILINNQIGYDRSKPTFRVKERECLAIERFVGQIGYEDNWLEDLMAKLLNSRQSGIYAQSARAFLYNNLIEIYSWSDSSDGITSDPVVILPIKVFLAILKAYQNEFLRYETHIGNGSLPIPGHPYYPNPSSSPHPEGNYRGEFTNIGWDYTIYVEIQIKEGLLHKVLLRGELLCEPPELACWIEDALIGTPSTANEYELTRRVEVVQQRPEALVPLPFPWDVALAIRSALVVPQDRANSC</sequence>
<protein>
    <submittedName>
        <fullName evidence="1">Uncharacterized protein</fullName>
    </submittedName>
</protein>
<dbReference type="RefSeq" id="WP_212648302.1">
    <property type="nucleotide sequence ID" value="NZ_FWWU01000008.1"/>
</dbReference>
<proteinExistence type="predicted"/>
<evidence type="ECO:0000313" key="1">
    <source>
        <dbReference type="EMBL" id="SMB85081.1"/>
    </source>
</evidence>
<dbReference type="Proteomes" id="UP000192582">
    <property type="component" value="Unassembled WGS sequence"/>
</dbReference>
<reference evidence="1 2" key="1">
    <citation type="submission" date="2017-04" db="EMBL/GenBank/DDBJ databases">
        <authorList>
            <person name="Afonso C.L."/>
            <person name="Miller P.J."/>
            <person name="Scott M.A."/>
            <person name="Spackman E."/>
            <person name="Goraichik I."/>
            <person name="Dimitrov K.M."/>
            <person name="Suarez D.L."/>
            <person name="Swayne D.E."/>
        </authorList>
    </citation>
    <scope>NUCLEOTIDE SEQUENCE [LARGE SCALE GENOMIC DNA]</scope>
    <source>
        <strain evidence="1 2">KR-140</strain>
    </source>
</reference>
<dbReference type="EMBL" id="FWWU01000008">
    <property type="protein sequence ID" value="SMB85081.1"/>
    <property type="molecule type" value="Genomic_DNA"/>
</dbReference>
<keyword evidence="2" id="KW-1185">Reference proteome</keyword>
<gene>
    <name evidence="1" type="ORF">SAMN00790413_03251</name>
</gene>